<reference evidence="1" key="1">
    <citation type="submission" date="2019-03" db="EMBL/GenBank/DDBJ databases">
        <title>Candidatus Syntrophosphaera thermopropionivorans: a novel player in syntrophic propionate oxidation during anaerobic digestion.</title>
        <authorList>
            <person name="Dyksma S."/>
        </authorList>
    </citation>
    <scope>NUCLEOTIDE SEQUENCE</scope>
    <source>
        <strain evidence="1">W5</strain>
    </source>
</reference>
<comment type="caution">
    <text evidence="1">The sequence shown here is derived from an EMBL/GenBank/DDBJ whole genome shotgun (WGS) entry which is preliminary data.</text>
</comment>
<dbReference type="EC" id="6.1.1.9" evidence="1"/>
<keyword evidence="2" id="KW-1185">Reference proteome</keyword>
<gene>
    <name evidence="1" type="ORF">E0946_06965</name>
</gene>
<evidence type="ECO:0000313" key="1">
    <source>
        <dbReference type="EMBL" id="TDF72461.1"/>
    </source>
</evidence>
<proteinExistence type="predicted"/>
<dbReference type="Proteomes" id="UP000294588">
    <property type="component" value="Unassembled WGS sequence"/>
</dbReference>
<organism evidence="1 2">
    <name type="scientific">Candidatus Syntrophosphaera thermopropionivorans</name>
    <dbReference type="NCBI Taxonomy" id="2593015"/>
    <lineage>
        <taxon>Bacteria</taxon>
        <taxon>Pseudomonadati</taxon>
        <taxon>Candidatus Cloacimonadota</taxon>
        <taxon>Candidatus Cloacimonadia</taxon>
        <taxon>Candidatus Cloacimonadales</taxon>
        <taxon>Candidatus Cloacimonadaceae</taxon>
        <taxon>Candidatus Syntrophosphaera</taxon>
    </lineage>
</organism>
<keyword evidence="1" id="KW-0436">Ligase</keyword>
<dbReference type="EMBL" id="SMOG01000037">
    <property type="protein sequence ID" value="TDF72461.1"/>
    <property type="molecule type" value="Genomic_DNA"/>
</dbReference>
<accession>A0AC61QHM6</accession>
<evidence type="ECO:0000313" key="2">
    <source>
        <dbReference type="Proteomes" id="UP000294588"/>
    </source>
</evidence>
<name>A0AC61QHM6_9BACT</name>
<protein>
    <submittedName>
        <fullName evidence="1">Valine--tRNA ligase</fullName>
        <ecNumber evidence="1">6.1.1.9</ecNumber>
    </submittedName>
</protein>
<sequence>MEISKTYEPQQIEKKWYEFWEKNEYFKPAGDPSKPPFTVLIPPPNVTGILHMGHVLNNTLQDIVVRFHRMLGEPTLWLPGVDHAGIATQNMVEKELAKEGKTRQEIGREKMLELIWKWKEEKGSHIIDQLKMLGASCDWSRLRFTMDEMLSRAVKEVFVRLYEEGLIYKGKYIINWCPRCVTALANDEVEYSEEDGNLWYIRYPLTDGSGYLVVATTRPETMLGDTAVAINPRDERYKHLVGKEVELPLTGRLIPIIEDDYVDMEFGTGCVKVTPAHDPNDFEIGQRHSLPQILIMDEQAIMNSAAGKEFVGLDRFACRKKVVELLTQQGLLEKIESYTHSVGHCYRCDTVVEPYLSDQWFVKMKPLAGPAIEVVEKEEIRFQPERWTKVYMHWMNNIRDWCISRQIWWGHRIPVYYCNSCGKMIVAKEMPSICPDCKNNSFHQDEDVLDTWFSSWLWPFSTFGWPEETKDLKRYLPTQVLITAPEIIYLWVARMIMSTLHFVHIIPFQTVLLHGTVRDEYGRKMSKSLGNSPDPIDIIDRVGADALRFSMVFGTPKGADVIFSESILETGRNFANKIWNAYRFIMMNVSEGEQLPPKEELQMELADRWIYSRLNETVRNTAEHYQNLRFNDAAQSIFQFLWDEFCSWYIELSKDRLNSNDALSRSTTLYILLDVMQTSMRLLHPIMPFITEEIWQNIKKVFNQPEESLIIAAFPSCEEKMIDPEIADDMSFMQEAITAVRNLRKELNLNPGTTISLVIRVAEERQKDLIERYATYFRRLAKVENIEVGLQLPKPKPSIAAVVRNLEIFLPLKGIIDLEAEKARLSKQVEKLEKELQSVKKKLDNPHFLANAKPEVVANEHKHFEEVHIKLSLTKELLEDLK</sequence>